<evidence type="ECO:0000256" key="1">
    <source>
        <dbReference type="SAM" id="Coils"/>
    </source>
</evidence>
<name>A0ABS0TUP3_SERPR</name>
<dbReference type="RefSeq" id="WP_198642391.1">
    <property type="nucleotide sequence ID" value="NZ_JAEHSL010000014.1"/>
</dbReference>
<organism evidence="3 4">
    <name type="scientific">Serratia proteamaculans</name>
    <dbReference type="NCBI Taxonomy" id="28151"/>
    <lineage>
        <taxon>Bacteria</taxon>
        <taxon>Pseudomonadati</taxon>
        <taxon>Pseudomonadota</taxon>
        <taxon>Gammaproteobacteria</taxon>
        <taxon>Enterobacterales</taxon>
        <taxon>Yersiniaceae</taxon>
        <taxon>Serratia</taxon>
    </lineage>
</organism>
<evidence type="ECO:0000313" key="3">
    <source>
        <dbReference type="EMBL" id="MBI6182044.1"/>
    </source>
</evidence>
<protein>
    <submittedName>
        <fullName evidence="3">Uncharacterized protein</fullName>
    </submittedName>
</protein>
<accession>A0ABS0TUP3</accession>
<reference evidence="3 4" key="1">
    <citation type="submission" date="2020-12" db="EMBL/GenBank/DDBJ databases">
        <title>Enhanced detection system for hospital associated transmission using whole genome sequencing surveillance.</title>
        <authorList>
            <person name="Harrison L.H."/>
            <person name="Van Tyne D."/>
            <person name="Marsh J.W."/>
            <person name="Griffith M.P."/>
            <person name="Snyder D.J."/>
            <person name="Cooper V.S."/>
            <person name="Mustapha M."/>
        </authorList>
    </citation>
    <scope>NUCLEOTIDE SEQUENCE [LARGE SCALE GENOMIC DNA]</scope>
    <source>
        <strain evidence="3 4">SER00238</strain>
    </source>
</reference>
<dbReference type="EMBL" id="JAEHSL010000014">
    <property type="protein sequence ID" value="MBI6182044.1"/>
    <property type="molecule type" value="Genomic_DNA"/>
</dbReference>
<keyword evidence="4" id="KW-1185">Reference proteome</keyword>
<feature type="region of interest" description="Disordered" evidence="2">
    <location>
        <begin position="68"/>
        <end position="95"/>
    </location>
</feature>
<feature type="compositionally biased region" description="Polar residues" evidence="2">
    <location>
        <begin position="69"/>
        <end position="89"/>
    </location>
</feature>
<evidence type="ECO:0000313" key="4">
    <source>
        <dbReference type="Proteomes" id="UP000639004"/>
    </source>
</evidence>
<feature type="compositionally biased region" description="Basic and acidic residues" evidence="2">
    <location>
        <begin position="129"/>
        <end position="139"/>
    </location>
</feature>
<feature type="region of interest" description="Disordered" evidence="2">
    <location>
        <begin position="24"/>
        <end position="49"/>
    </location>
</feature>
<evidence type="ECO:0000256" key="2">
    <source>
        <dbReference type="SAM" id="MobiDB-lite"/>
    </source>
</evidence>
<sequence length="647" mass="70063">MSASLKDAAKLKTLTTDKEHLQQQVAQLQSRLQVHKRQNDSPGPAEATDTALRRLRQEKAELTRKLAQANASLQVSEQRATQGTSSRQSSAERTHMATLQKENVALTTQLRALREQLSAVQSQAQMQPPHRDSQDKSESMEVLTRATNQLKTQLVQVTADRKAQQEARSVLVTELARLQAQSQTQTVTQDGERRVLQRAITALQARLDMVLKQSVTDRAQQITSEGAVRVLTEKLTATQASLTKQIARNGELISQVTALQNDVKKNVEQGTQAEVMLARLTASTKNNADLKTQLATVQAGKTQADKAQADRMAALQAQLAETVKTAADLKTQLVAMQADKVQGAKVQSGAVAALQTHLDGVMKDNVGLRGQVTALTLAQDAAKKSADEARTALSAAQNVAQSNQAQADKAQADRMAALQAQLAETAETNADLNKQLAAHPGSDRPAAPSLDLKTPQAQQAYASGVMMSELLRRTLALQSDLGEQPDTPMLLAGVKDGVTGTLQLDKTVLNAQSEAVIARLSAKEKARYDTGVKRIEILTAKKILLKRNGTMFFVQVRKGSRPLKDGESLNIILRESTLDGRILREGKSTRGIYSERLPYPVQQALMLGGAGGSVDIYCFASDIYPPSSVPEGTFAYTLMKYTVSSRP</sequence>
<dbReference type="InterPro" id="IPR036944">
    <property type="entry name" value="PPIase_FKBP_N_sf"/>
</dbReference>
<feature type="coiled-coil region" evidence="1">
    <location>
        <begin position="393"/>
        <end position="435"/>
    </location>
</feature>
<gene>
    <name evidence="3" type="ORF">JEQ07_16780</name>
</gene>
<dbReference type="Gene3D" id="1.10.287.460">
    <property type="entry name" value="Peptidyl-prolyl cis-trans isomerase, FKBP-type, N-terminal domain"/>
    <property type="match status" value="1"/>
</dbReference>
<proteinExistence type="predicted"/>
<dbReference type="Proteomes" id="UP000639004">
    <property type="component" value="Unassembled WGS sequence"/>
</dbReference>
<feature type="region of interest" description="Disordered" evidence="2">
    <location>
        <begin position="118"/>
        <end position="140"/>
    </location>
</feature>
<comment type="caution">
    <text evidence="3">The sequence shown here is derived from an EMBL/GenBank/DDBJ whole genome shotgun (WGS) entry which is preliminary data.</text>
</comment>
<keyword evidence="1" id="KW-0175">Coiled coil</keyword>